<sequence>MWIAATLAAATALAWLLRRPNAQVAWPRIGFGIALLVVCGALALQLAMDLGSGHSSLQLRWSSRPGPLHDAGMRTTLACYLAALAAAGWGAWALLRRRR</sequence>
<keyword evidence="3" id="KW-1185">Reference proteome</keyword>
<keyword evidence="1" id="KW-1133">Transmembrane helix</keyword>
<feature type="transmembrane region" description="Helical" evidence="1">
    <location>
        <begin position="71"/>
        <end position="95"/>
    </location>
</feature>
<name>A0A0R0ARK3_9GAMM</name>
<keyword evidence="1" id="KW-0472">Membrane</keyword>
<gene>
    <name evidence="2" type="ORF">ARC23_19365</name>
</gene>
<feature type="transmembrane region" description="Helical" evidence="1">
    <location>
        <begin position="32"/>
        <end position="50"/>
    </location>
</feature>
<proteinExistence type="predicted"/>
<dbReference type="AlphaFoldDB" id="A0A0R0ARK3"/>
<evidence type="ECO:0000313" key="3">
    <source>
        <dbReference type="Proteomes" id="UP000051757"/>
    </source>
</evidence>
<evidence type="ECO:0000256" key="1">
    <source>
        <dbReference type="SAM" id="Phobius"/>
    </source>
</evidence>
<accession>A0A0R0ARK3</accession>
<evidence type="ECO:0008006" key="4">
    <source>
        <dbReference type="Google" id="ProtNLM"/>
    </source>
</evidence>
<dbReference type="Proteomes" id="UP000051757">
    <property type="component" value="Unassembled WGS sequence"/>
</dbReference>
<dbReference type="EMBL" id="LLXV01000084">
    <property type="protein sequence ID" value="KRG47305.1"/>
    <property type="molecule type" value="Genomic_DNA"/>
</dbReference>
<protein>
    <recommendedName>
        <fullName evidence="4">Transmembrane protein</fullName>
    </recommendedName>
</protein>
<organism evidence="2 3">
    <name type="scientific">Stenotrophomonas beteli</name>
    <dbReference type="NCBI Taxonomy" id="3384461"/>
    <lineage>
        <taxon>Bacteria</taxon>
        <taxon>Pseudomonadati</taxon>
        <taxon>Pseudomonadota</taxon>
        <taxon>Gammaproteobacteria</taxon>
        <taxon>Lysobacterales</taxon>
        <taxon>Lysobacteraceae</taxon>
        <taxon>Stenotrophomonas</taxon>
        <taxon>Stenotrophomonas maltophilia group</taxon>
    </lineage>
</organism>
<dbReference type="OrthoDB" id="6054329at2"/>
<keyword evidence="1" id="KW-0812">Transmembrane</keyword>
<reference evidence="2 3" key="1">
    <citation type="journal article" date="2016" name="Front. Microbiol.">
        <title>Genome Sequence of Type Strains of Genus Stenotrophomonas.</title>
        <authorList>
            <person name="Patil P.P."/>
            <person name="Midha S."/>
            <person name="Kumar S."/>
            <person name="Patil P.B."/>
        </authorList>
    </citation>
    <scope>NUCLEOTIDE SEQUENCE [LARGE SCALE GENOMIC DNA]</scope>
    <source>
        <strain evidence="2 3">LMG 978</strain>
    </source>
</reference>
<evidence type="ECO:0000313" key="2">
    <source>
        <dbReference type="EMBL" id="KRG47305.1"/>
    </source>
</evidence>
<comment type="caution">
    <text evidence="2">The sequence shown here is derived from an EMBL/GenBank/DDBJ whole genome shotgun (WGS) entry which is preliminary data.</text>
</comment>